<evidence type="ECO:0000313" key="1">
    <source>
        <dbReference type="EMBL" id="KAJ9114028.1"/>
    </source>
</evidence>
<proteinExistence type="predicted"/>
<name>A0ACC2WRC4_9TREE</name>
<comment type="caution">
    <text evidence="1">The sequence shown here is derived from an EMBL/GenBank/DDBJ whole genome shotgun (WGS) entry which is preliminary data.</text>
</comment>
<accession>A0ACC2WRC4</accession>
<sequence>MEGYSHFPGLGSSLDINEEQPPENPFEESQPALLTPNTQTLLQDFFNMPSPAMEVAPEIATETAAFQSTDNVFNQVALLPYAHPASHITRSGSVEASFGSIQQSFPLYQFPTLFPTGLNLSSPAPPDSLNFSQMCSSMDPEAMAYHFSLPINLTKPEEFSAIPQIEQDRQQTPLDPTTSSGDAGPPPKPPQTEFEPGWFPAVGLLDAGRRAKDPIDVPPFVREKLLRSFFYNLNRCPCCHVDRDRFEQRLRLTPEERPHPAWLFSMYLMGAIWLQEPSITSMESHFYSVAKDQLDSGLAKRDRSLDLIRAGANLAIYLVQRNREQESLSRACGLHVPRAKRDSELNRLALESRPLRQVMCRLELPRDDTEIMERLHTWASIHGLDTYGVLVGGRPPSIEGHLTAPVHYIPASGANVGSRILVVD</sequence>
<gene>
    <name evidence="1" type="ORF">QFC22_005848</name>
</gene>
<protein>
    <submittedName>
        <fullName evidence="1">Uncharacterized protein</fullName>
    </submittedName>
</protein>
<keyword evidence="2" id="KW-1185">Reference proteome</keyword>
<dbReference type="Proteomes" id="UP001243375">
    <property type="component" value="Unassembled WGS sequence"/>
</dbReference>
<evidence type="ECO:0000313" key="2">
    <source>
        <dbReference type="Proteomes" id="UP001243375"/>
    </source>
</evidence>
<reference evidence="1" key="1">
    <citation type="submission" date="2023-04" db="EMBL/GenBank/DDBJ databases">
        <title>Draft Genome sequencing of Naganishia species isolated from polar environments using Oxford Nanopore Technology.</title>
        <authorList>
            <person name="Leo P."/>
            <person name="Venkateswaran K."/>
        </authorList>
    </citation>
    <scope>NUCLEOTIDE SEQUENCE</scope>
    <source>
        <strain evidence="1">MNA-CCFEE 5425</strain>
    </source>
</reference>
<dbReference type="EMBL" id="JASBWU010000020">
    <property type="protein sequence ID" value="KAJ9114028.1"/>
    <property type="molecule type" value="Genomic_DNA"/>
</dbReference>
<organism evidence="1 2">
    <name type="scientific">Naganishia vaughanmartiniae</name>
    <dbReference type="NCBI Taxonomy" id="1424756"/>
    <lineage>
        <taxon>Eukaryota</taxon>
        <taxon>Fungi</taxon>
        <taxon>Dikarya</taxon>
        <taxon>Basidiomycota</taxon>
        <taxon>Agaricomycotina</taxon>
        <taxon>Tremellomycetes</taxon>
        <taxon>Filobasidiales</taxon>
        <taxon>Filobasidiaceae</taxon>
        <taxon>Naganishia</taxon>
    </lineage>
</organism>